<evidence type="ECO:0000313" key="8">
    <source>
        <dbReference type="EMBL" id="OAD77776.1"/>
    </source>
</evidence>
<evidence type="ECO:0000256" key="1">
    <source>
        <dbReference type="ARBA" id="ARBA00004308"/>
    </source>
</evidence>
<reference evidence="9" key="1">
    <citation type="submission" date="2015-06" db="EMBL/GenBank/DDBJ databases">
        <title>Expansion of signal transduction pathways in fungi by whole-genome duplication.</title>
        <authorList>
            <consortium name="DOE Joint Genome Institute"/>
            <person name="Corrochano L.M."/>
            <person name="Kuo A."/>
            <person name="Marcet-Houben M."/>
            <person name="Polaino S."/>
            <person name="Salamov A."/>
            <person name="Villalobos J.M."/>
            <person name="Alvarez M.I."/>
            <person name="Avalos J."/>
            <person name="Benito E.P."/>
            <person name="Benoit I."/>
            <person name="Burger G."/>
            <person name="Camino L.P."/>
            <person name="Canovas D."/>
            <person name="Cerda-Olmedo E."/>
            <person name="Cheng J.-F."/>
            <person name="Dominguez A."/>
            <person name="Elias M."/>
            <person name="Eslava A.P."/>
            <person name="Glaser F."/>
            <person name="Grimwood J."/>
            <person name="Gutierrez G."/>
            <person name="Heitman J."/>
            <person name="Henrissat B."/>
            <person name="Iturriaga E.A."/>
            <person name="Lang B.F."/>
            <person name="Lavin J.L."/>
            <person name="Lee S."/>
            <person name="Li W."/>
            <person name="Lindquist E."/>
            <person name="Lopez-Garcia S."/>
            <person name="Luque E.M."/>
            <person name="Marcos A.T."/>
            <person name="Martin J."/>
            <person name="McCluskey K."/>
            <person name="Medina H.R."/>
            <person name="Miralles-Duran A."/>
            <person name="Miyazaki A."/>
            <person name="Munoz-Torres E."/>
            <person name="Oguiza J.A."/>
            <person name="Ohm R."/>
            <person name="Olmedo M."/>
            <person name="Orejas M."/>
            <person name="Ortiz-Castellanos L."/>
            <person name="Pisabarro A.G."/>
            <person name="Rodriguez-Romero J."/>
            <person name="Ruiz-Herrera J."/>
            <person name="Ruiz-Vazquez R."/>
            <person name="Sanz C."/>
            <person name="Schackwitz W."/>
            <person name="Schmutz J."/>
            <person name="Shahriari M."/>
            <person name="Shelest E."/>
            <person name="Silva-Franco F."/>
            <person name="Soanes D."/>
            <person name="Syed K."/>
            <person name="Tagua V.G."/>
            <person name="Talbot N.J."/>
            <person name="Thon M."/>
            <person name="De vries R.P."/>
            <person name="Wiebenga A."/>
            <person name="Yadav J.S."/>
            <person name="Braun E.L."/>
            <person name="Baker S."/>
            <person name="Garre V."/>
            <person name="Horwitz B."/>
            <person name="Torres-Martinez S."/>
            <person name="Idnurm A."/>
            <person name="Herrera-Estrella A."/>
            <person name="Gabaldon T."/>
            <person name="Grigoriev I.V."/>
        </authorList>
    </citation>
    <scope>NUCLEOTIDE SEQUENCE [LARGE SCALE GENOMIC DNA]</scope>
    <source>
        <strain evidence="9">NRRL 1555(-)</strain>
    </source>
</reference>
<dbReference type="Proteomes" id="UP000077315">
    <property type="component" value="Unassembled WGS sequence"/>
</dbReference>
<dbReference type="EMBL" id="KV440974">
    <property type="protein sequence ID" value="OAD77776.1"/>
    <property type="molecule type" value="Genomic_DNA"/>
</dbReference>
<keyword evidence="9" id="KW-1185">Reference proteome</keyword>
<dbReference type="GO" id="GO:0012505">
    <property type="term" value="C:endomembrane system"/>
    <property type="evidence" value="ECO:0007669"/>
    <property type="project" value="UniProtKB-SubCell"/>
</dbReference>
<dbReference type="InParanoid" id="A0A167PER8"/>
<dbReference type="InterPro" id="IPR011012">
    <property type="entry name" value="Longin-like_dom_sf"/>
</dbReference>
<dbReference type="GO" id="GO:0016192">
    <property type="term" value="P:vesicle-mediated transport"/>
    <property type="evidence" value="ECO:0007669"/>
    <property type="project" value="InterPro"/>
</dbReference>
<dbReference type="GO" id="GO:0030117">
    <property type="term" value="C:membrane coat"/>
    <property type="evidence" value="ECO:0007669"/>
    <property type="project" value="InterPro"/>
</dbReference>
<dbReference type="GeneID" id="29000015"/>
<organism evidence="8 9">
    <name type="scientific">Phycomyces blakesleeanus (strain ATCC 8743b / DSM 1359 / FGSC 10004 / NBRC 33097 / NRRL 1555)</name>
    <dbReference type="NCBI Taxonomy" id="763407"/>
    <lineage>
        <taxon>Eukaryota</taxon>
        <taxon>Fungi</taxon>
        <taxon>Fungi incertae sedis</taxon>
        <taxon>Mucoromycota</taxon>
        <taxon>Mucoromycotina</taxon>
        <taxon>Mucoromycetes</taxon>
        <taxon>Mucorales</taxon>
        <taxon>Phycomycetaceae</taxon>
        <taxon>Phycomyces</taxon>
    </lineage>
</organism>
<dbReference type="STRING" id="763407.A0A167PER8"/>
<dbReference type="InterPro" id="IPR022775">
    <property type="entry name" value="AP_mu_sigma_su"/>
</dbReference>
<accession>A0A167PER8</accession>
<dbReference type="PIRSF" id="PIRSF015588">
    <property type="entry name" value="AP_complex_sigma"/>
    <property type="match status" value="1"/>
</dbReference>
<dbReference type="FunFam" id="3.30.450.60:FF:000010">
    <property type="entry name" value="AP complex subunit sigma"/>
    <property type="match status" value="1"/>
</dbReference>
<proteinExistence type="inferred from homology"/>
<dbReference type="PROSITE" id="PS00989">
    <property type="entry name" value="CLAT_ADAPTOR_S"/>
    <property type="match status" value="1"/>
</dbReference>
<comment type="similarity">
    <text evidence="2 6">Belongs to the adaptor complexes small subunit family.</text>
</comment>
<protein>
    <recommendedName>
        <fullName evidence="6">AP complex subunit sigma</fullName>
    </recommendedName>
</protein>
<sequence>MIHFVLIVNRRCQTRFSRYYNDNEITKQKSGFELEIARKTVIRKPGQCLFFKHGKYTIVYRIYASLYFVVGCDEQENEFGILESIQAWVEAMDCYFEKVTELDLVFNLEKVHMIMDEIVLKGSLAETNQERVLAPIYALTDA</sequence>
<dbReference type="Pfam" id="PF01217">
    <property type="entry name" value="Clat_adaptor_s"/>
    <property type="match status" value="1"/>
</dbReference>
<dbReference type="GO" id="GO:0006886">
    <property type="term" value="P:intracellular protein transport"/>
    <property type="evidence" value="ECO:0007669"/>
    <property type="project" value="UniProtKB-UniRule"/>
</dbReference>
<evidence type="ECO:0000256" key="2">
    <source>
        <dbReference type="ARBA" id="ARBA00006972"/>
    </source>
</evidence>
<dbReference type="RefSeq" id="XP_018295816.1">
    <property type="nucleotide sequence ID" value="XM_018439109.1"/>
</dbReference>
<dbReference type="InterPro" id="IPR000804">
    <property type="entry name" value="Clathrin_sm-chain_CS"/>
</dbReference>
<dbReference type="AlphaFoldDB" id="A0A167PER8"/>
<dbReference type="SUPFAM" id="SSF64356">
    <property type="entry name" value="SNARE-like"/>
    <property type="match status" value="1"/>
</dbReference>
<name>A0A167PER8_PHYB8</name>
<dbReference type="VEuPathDB" id="FungiDB:PHYBLDRAFT_185622"/>
<evidence type="ECO:0000256" key="5">
    <source>
        <dbReference type="ARBA" id="ARBA00023136"/>
    </source>
</evidence>
<dbReference type="PANTHER" id="PTHR11753">
    <property type="entry name" value="ADAPTOR COMPLEXES SMALL SUBUNIT FAMILY"/>
    <property type="match status" value="1"/>
</dbReference>
<dbReference type="Gene3D" id="3.30.450.60">
    <property type="match status" value="1"/>
</dbReference>
<evidence type="ECO:0000313" key="9">
    <source>
        <dbReference type="Proteomes" id="UP000077315"/>
    </source>
</evidence>
<evidence type="ECO:0000256" key="3">
    <source>
        <dbReference type="ARBA" id="ARBA00022448"/>
    </source>
</evidence>
<dbReference type="OrthoDB" id="371463at2759"/>
<evidence type="ECO:0000256" key="6">
    <source>
        <dbReference type="PIRNR" id="PIRNR015588"/>
    </source>
</evidence>
<comment type="subcellular location">
    <subcellularLocation>
        <location evidence="1">Endomembrane system</location>
    </subcellularLocation>
</comment>
<keyword evidence="5 6" id="KW-0472">Membrane</keyword>
<dbReference type="InterPro" id="IPR016635">
    <property type="entry name" value="AP_complex_ssu"/>
</dbReference>
<gene>
    <name evidence="8" type="ORF">PHYBLDRAFT_185622</name>
</gene>
<keyword evidence="4 6" id="KW-0653">Protein transport</keyword>
<keyword evidence="3 6" id="KW-0813">Transport</keyword>
<evidence type="ECO:0000256" key="4">
    <source>
        <dbReference type="ARBA" id="ARBA00022927"/>
    </source>
</evidence>
<feature type="domain" description="AP complex mu/sigma subunit" evidence="7">
    <location>
        <begin position="1"/>
        <end position="138"/>
    </location>
</feature>
<evidence type="ECO:0000259" key="7">
    <source>
        <dbReference type="Pfam" id="PF01217"/>
    </source>
</evidence>